<reference evidence="3 4" key="1">
    <citation type="journal article" date="2018" name="Appl. Microbiol. Biotechnol.">
        <title>Co-cultivation of the strictly anaerobic methanogen Methanosarcina barkeri with aerobic methanotrophs in an oxygen-limited membrane bioreactor.</title>
        <authorList>
            <person name="In 't Zandt M.H."/>
            <person name="van den Bosch T.J.M."/>
            <person name="Rijkers R."/>
            <person name="van Kessel M.A.H.J."/>
            <person name="Jetten M.S.M."/>
            <person name="Welte C.U."/>
        </authorList>
    </citation>
    <scope>NUCLEOTIDE SEQUENCE [LARGE SCALE GENOMIC DNA]</scope>
    <source>
        <strain evidence="3 4">DSM 17706</strain>
    </source>
</reference>
<feature type="compositionally biased region" description="Low complexity" evidence="1">
    <location>
        <begin position="89"/>
        <end position="99"/>
    </location>
</feature>
<evidence type="ECO:0000313" key="3">
    <source>
        <dbReference type="EMBL" id="PWB93667.1"/>
    </source>
</evidence>
<accession>A0A2U1SPX2</accession>
<feature type="chain" id="PRO_5015415703" evidence="2">
    <location>
        <begin position="25"/>
        <end position="99"/>
    </location>
</feature>
<evidence type="ECO:0000256" key="1">
    <source>
        <dbReference type="SAM" id="MobiDB-lite"/>
    </source>
</evidence>
<organism evidence="3 4">
    <name type="scientific">Methylosinus sporium</name>
    <dbReference type="NCBI Taxonomy" id="428"/>
    <lineage>
        <taxon>Bacteria</taxon>
        <taxon>Pseudomonadati</taxon>
        <taxon>Pseudomonadota</taxon>
        <taxon>Alphaproteobacteria</taxon>
        <taxon>Hyphomicrobiales</taxon>
        <taxon>Methylocystaceae</taxon>
        <taxon>Methylosinus</taxon>
    </lineage>
</organism>
<dbReference type="EMBL" id="PUIV01000017">
    <property type="protein sequence ID" value="PWB93667.1"/>
    <property type="molecule type" value="Genomic_DNA"/>
</dbReference>
<evidence type="ECO:0000313" key="4">
    <source>
        <dbReference type="Proteomes" id="UP000245137"/>
    </source>
</evidence>
<dbReference type="Proteomes" id="UP000245137">
    <property type="component" value="Unassembled WGS sequence"/>
</dbReference>
<dbReference type="AlphaFoldDB" id="A0A2U1SPX2"/>
<feature type="signal peptide" evidence="2">
    <location>
        <begin position="1"/>
        <end position="24"/>
    </location>
</feature>
<sequence length="99" mass="9896">MFRSIAAPALAVLTIFAAVSEADAWTRSGSFTGPRGTSNWNASRSCGGGSCSWGRGASGPHGAWSRSGAASCAGGVCNVSGQGSGRGGRSYSYSRSVSR</sequence>
<evidence type="ECO:0000256" key="2">
    <source>
        <dbReference type="SAM" id="SignalP"/>
    </source>
</evidence>
<proteinExistence type="predicted"/>
<feature type="region of interest" description="Disordered" evidence="1">
    <location>
        <begin position="79"/>
        <end position="99"/>
    </location>
</feature>
<comment type="caution">
    <text evidence="3">The sequence shown here is derived from an EMBL/GenBank/DDBJ whole genome shotgun (WGS) entry which is preliminary data.</text>
</comment>
<dbReference type="RefSeq" id="WP_108917463.1">
    <property type="nucleotide sequence ID" value="NZ_BGJY01000009.1"/>
</dbReference>
<name>A0A2U1SPX2_METSR</name>
<protein>
    <submittedName>
        <fullName evidence="3">Uncharacterized protein</fullName>
    </submittedName>
</protein>
<gene>
    <name evidence="3" type="ORF">C5689_11750</name>
</gene>
<keyword evidence="4" id="KW-1185">Reference proteome</keyword>
<dbReference type="OrthoDB" id="8410283at2"/>
<keyword evidence="2" id="KW-0732">Signal</keyword>